<dbReference type="Gene3D" id="1.20.1330.10">
    <property type="entry name" value="f41 fragment of flagellin, N-terminal domain"/>
    <property type="match status" value="1"/>
</dbReference>
<feature type="domain" description="Flagellin N-terminal" evidence="4">
    <location>
        <begin position="5"/>
        <end position="138"/>
    </location>
</feature>
<keyword evidence="6" id="KW-0969">Cilium</keyword>
<evidence type="ECO:0000313" key="9">
    <source>
        <dbReference type="Proteomes" id="UP000235114"/>
    </source>
</evidence>
<dbReference type="EMBL" id="PGVD01000050">
    <property type="protein sequence ID" value="PLR94076.1"/>
    <property type="molecule type" value="Genomic_DNA"/>
</dbReference>
<dbReference type="InterPro" id="IPR046358">
    <property type="entry name" value="Flagellin_C"/>
</dbReference>
<comment type="subcellular location">
    <subcellularLocation>
        <location evidence="1">Bacterial flagellum</location>
    </subcellularLocation>
</comment>
<keyword evidence="6" id="KW-0966">Cell projection</keyword>
<dbReference type="Proteomes" id="UP000235114">
    <property type="component" value="Unassembled WGS sequence"/>
</dbReference>
<evidence type="ECO:0000313" key="8">
    <source>
        <dbReference type="Proteomes" id="UP000234951"/>
    </source>
</evidence>
<dbReference type="PANTHER" id="PTHR42792">
    <property type="entry name" value="FLAGELLIN"/>
    <property type="match status" value="1"/>
</dbReference>
<keyword evidence="3" id="KW-0975">Bacterial flagellum</keyword>
<dbReference type="SUPFAM" id="SSF64518">
    <property type="entry name" value="Phase 1 flagellin"/>
    <property type="match status" value="1"/>
</dbReference>
<dbReference type="EMBL" id="PGVA01000023">
    <property type="protein sequence ID" value="PLR83158.1"/>
    <property type="molecule type" value="Genomic_DNA"/>
</dbReference>
<evidence type="ECO:0000259" key="5">
    <source>
        <dbReference type="Pfam" id="PF00700"/>
    </source>
</evidence>
<proteinExistence type="inferred from homology"/>
<comment type="similarity">
    <text evidence="2">Belongs to the bacterial flagellin family.</text>
</comment>
<evidence type="ECO:0000256" key="2">
    <source>
        <dbReference type="ARBA" id="ARBA00005709"/>
    </source>
</evidence>
<dbReference type="Proteomes" id="UP000234951">
    <property type="component" value="Unassembled WGS sequence"/>
</dbReference>
<evidence type="ECO:0000256" key="3">
    <source>
        <dbReference type="ARBA" id="ARBA00023143"/>
    </source>
</evidence>
<sequence>MRVTQSMLSNNTLRNLSNSYQRLGKYQEQLSSQNKISRPSDDPVIVFKGISYRSSVNDVEQYQKNIAEVNVWLENTEDALEKAGSSIHRVSELIIQANTGSVTDEDRQKIEDEIEEIKQQIISVANTKLSGKYIFNGSDIYNQPVNYNGTAITTAYNNDSIKIEVSAGIKLNANYLGSNIFKHDPASTTDKGLLGDLEALQADLKNGNDPDLGQYITNFQKHLENINSTRSSIGATMNRVELIETRLDSQEIIANKMVSQNEDIEVEEVILQLQTQESVHRAALSVGSRIMQPTLMDFLR</sequence>
<dbReference type="NCBIfam" id="TIGR02550">
    <property type="entry name" value="flagell_flgL"/>
    <property type="match status" value="1"/>
</dbReference>
<dbReference type="OrthoDB" id="9758307at2"/>
<dbReference type="Pfam" id="PF00700">
    <property type="entry name" value="Flagellin_C"/>
    <property type="match status" value="1"/>
</dbReference>
<feature type="domain" description="Flagellin C-terminal" evidence="5">
    <location>
        <begin position="220"/>
        <end position="298"/>
    </location>
</feature>
<evidence type="ECO:0000259" key="4">
    <source>
        <dbReference type="Pfam" id="PF00669"/>
    </source>
</evidence>
<dbReference type="GO" id="GO:0005198">
    <property type="term" value="F:structural molecule activity"/>
    <property type="evidence" value="ECO:0007669"/>
    <property type="project" value="InterPro"/>
</dbReference>
<accession>A0A2N5GMI9</accession>
<dbReference type="InterPro" id="IPR001029">
    <property type="entry name" value="Flagellin_N"/>
</dbReference>
<protein>
    <submittedName>
        <fullName evidence="6">Flagellar hook-associated protein FlgL</fullName>
    </submittedName>
</protein>
<dbReference type="Pfam" id="PF00669">
    <property type="entry name" value="Flagellin_N"/>
    <property type="match status" value="1"/>
</dbReference>
<dbReference type="AlphaFoldDB" id="A0A2N5GMI9"/>
<reference evidence="6 8" key="1">
    <citation type="submission" date="2017-11" db="EMBL/GenBank/DDBJ databases">
        <title>Comparitive Functional Genomics of Dry Heat Resistant strains isolated from the Viking Spacecraft.</title>
        <authorList>
            <person name="Seuylemezian A."/>
            <person name="Cooper K."/>
            <person name="Vaishampayan P."/>
        </authorList>
    </citation>
    <scope>NUCLEOTIDE SEQUENCE [LARGE SCALE GENOMIC DNA]</scope>
    <source>
        <strain evidence="6 8">M4.6</strain>
    </source>
</reference>
<dbReference type="InterPro" id="IPR013384">
    <property type="entry name" value="Flagell_FlgL"/>
</dbReference>
<comment type="caution">
    <text evidence="6">The sequence shown here is derived from an EMBL/GenBank/DDBJ whole genome shotgun (WGS) entry which is preliminary data.</text>
</comment>
<dbReference type="RefSeq" id="WP_101577180.1">
    <property type="nucleotide sequence ID" value="NZ_PGVA01000023.1"/>
</dbReference>
<name>A0A2N5GMI9_9BACI</name>
<dbReference type="InterPro" id="IPR001492">
    <property type="entry name" value="Flagellin"/>
</dbReference>
<evidence type="ECO:0000256" key="1">
    <source>
        <dbReference type="ARBA" id="ARBA00004365"/>
    </source>
</evidence>
<dbReference type="GO" id="GO:0009424">
    <property type="term" value="C:bacterial-type flagellum hook"/>
    <property type="evidence" value="ECO:0007669"/>
    <property type="project" value="InterPro"/>
</dbReference>
<reference evidence="7 9" key="2">
    <citation type="submission" date="2017-12" db="EMBL/GenBank/DDBJ databases">
        <title>Comparative Functional Genomics of Dry Heat Resistant strains isolated from the Viking Spacecraft.</title>
        <authorList>
            <person name="Seuylemezian A."/>
            <person name="Cooper K."/>
            <person name="Vaishampayan P."/>
        </authorList>
    </citation>
    <scope>NUCLEOTIDE SEQUENCE [LARGE SCALE GENOMIC DNA]</scope>
    <source>
        <strain evidence="7 9">ATCC 29669</strain>
    </source>
</reference>
<gene>
    <name evidence="6" type="ORF">CU635_09755</name>
    <name evidence="7" type="ORF">CVD25_16680</name>
</gene>
<evidence type="ECO:0000313" key="6">
    <source>
        <dbReference type="EMBL" id="PLR83158.1"/>
    </source>
</evidence>
<keyword evidence="9" id="KW-1185">Reference proteome</keyword>
<dbReference type="GO" id="GO:0071973">
    <property type="term" value="P:bacterial-type flagellum-dependent cell motility"/>
    <property type="evidence" value="ECO:0007669"/>
    <property type="project" value="InterPro"/>
</dbReference>
<organism evidence="6 8">
    <name type="scientific">Bacillus canaveralius</name>
    <dbReference type="NCBI Taxonomy" id="1403243"/>
    <lineage>
        <taxon>Bacteria</taxon>
        <taxon>Bacillati</taxon>
        <taxon>Bacillota</taxon>
        <taxon>Bacilli</taxon>
        <taxon>Bacillales</taxon>
        <taxon>Bacillaceae</taxon>
        <taxon>Bacillus</taxon>
    </lineage>
</organism>
<keyword evidence="6" id="KW-0282">Flagellum</keyword>
<evidence type="ECO:0000313" key="7">
    <source>
        <dbReference type="EMBL" id="PLR94076.1"/>
    </source>
</evidence>
<dbReference type="PANTHER" id="PTHR42792:SF1">
    <property type="entry name" value="FLAGELLAR HOOK-ASSOCIATED PROTEIN 3"/>
    <property type="match status" value="1"/>
</dbReference>